<accession>A0A3M7PGR0</accession>
<evidence type="ECO:0000256" key="1">
    <source>
        <dbReference type="ARBA" id="ARBA00022574"/>
    </source>
</evidence>
<dbReference type="OrthoDB" id="273067at2759"/>
<protein>
    <submittedName>
        <fullName evidence="4">F-box WD repeat-containing 7</fullName>
    </submittedName>
</protein>
<dbReference type="GO" id="GO:1990234">
    <property type="term" value="C:transferase complex"/>
    <property type="evidence" value="ECO:0007669"/>
    <property type="project" value="UniProtKB-ARBA"/>
</dbReference>
<dbReference type="Proteomes" id="UP000276133">
    <property type="component" value="Unassembled WGS sequence"/>
</dbReference>
<dbReference type="AlphaFoldDB" id="A0A3M7PGR0"/>
<organism evidence="4 5">
    <name type="scientific">Brachionus plicatilis</name>
    <name type="common">Marine rotifer</name>
    <name type="synonym">Brachionus muelleri</name>
    <dbReference type="NCBI Taxonomy" id="10195"/>
    <lineage>
        <taxon>Eukaryota</taxon>
        <taxon>Metazoa</taxon>
        <taxon>Spiralia</taxon>
        <taxon>Gnathifera</taxon>
        <taxon>Rotifera</taxon>
        <taxon>Eurotatoria</taxon>
        <taxon>Monogononta</taxon>
        <taxon>Pseudotrocha</taxon>
        <taxon>Ploima</taxon>
        <taxon>Brachionidae</taxon>
        <taxon>Brachionus</taxon>
    </lineage>
</organism>
<name>A0A3M7PGR0_BRAPC</name>
<dbReference type="PROSITE" id="PS00678">
    <property type="entry name" value="WD_REPEATS_1"/>
    <property type="match status" value="1"/>
</dbReference>
<gene>
    <name evidence="4" type="ORF">BpHYR1_005641</name>
</gene>
<dbReference type="EMBL" id="REGN01010853">
    <property type="protein sequence ID" value="RMZ98306.1"/>
    <property type="molecule type" value="Genomic_DNA"/>
</dbReference>
<dbReference type="InterPro" id="IPR019775">
    <property type="entry name" value="WD40_repeat_CS"/>
</dbReference>
<proteinExistence type="predicted"/>
<dbReference type="InterPro" id="IPR001680">
    <property type="entry name" value="WD40_rpt"/>
</dbReference>
<keyword evidence="1 3" id="KW-0853">WD repeat</keyword>
<dbReference type="PROSITE" id="PS50294">
    <property type="entry name" value="WD_REPEATS_REGION"/>
    <property type="match status" value="1"/>
</dbReference>
<dbReference type="PANTHER" id="PTHR22847:SF637">
    <property type="entry name" value="WD REPEAT DOMAIN 5B"/>
    <property type="match status" value="1"/>
</dbReference>
<evidence type="ECO:0000256" key="3">
    <source>
        <dbReference type="PROSITE-ProRule" id="PRU00221"/>
    </source>
</evidence>
<keyword evidence="2" id="KW-0677">Repeat</keyword>
<dbReference type="InterPro" id="IPR036322">
    <property type="entry name" value="WD40_repeat_dom_sf"/>
</dbReference>
<reference evidence="4 5" key="1">
    <citation type="journal article" date="2018" name="Sci. Rep.">
        <title>Genomic signatures of local adaptation to the degree of environmental predictability in rotifers.</title>
        <authorList>
            <person name="Franch-Gras L."/>
            <person name="Hahn C."/>
            <person name="Garcia-Roger E.M."/>
            <person name="Carmona M.J."/>
            <person name="Serra M."/>
            <person name="Gomez A."/>
        </authorList>
    </citation>
    <scope>NUCLEOTIDE SEQUENCE [LARGE SCALE GENOMIC DNA]</scope>
    <source>
        <strain evidence="4">HYR1</strain>
    </source>
</reference>
<dbReference type="Pfam" id="PF00400">
    <property type="entry name" value="WD40"/>
    <property type="match status" value="2"/>
</dbReference>
<keyword evidence="5" id="KW-1185">Reference proteome</keyword>
<dbReference type="STRING" id="10195.A0A3M7PGR0"/>
<evidence type="ECO:0000313" key="4">
    <source>
        <dbReference type="EMBL" id="RMZ98306.1"/>
    </source>
</evidence>
<evidence type="ECO:0000256" key="2">
    <source>
        <dbReference type="ARBA" id="ARBA00022737"/>
    </source>
</evidence>
<dbReference type="PROSITE" id="PS50082">
    <property type="entry name" value="WD_REPEATS_2"/>
    <property type="match status" value="1"/>
</dbReference>
<dbReference type="Gene3D" id="2.130.10.10">
    <property type="entry name" value="YVTN repeat-like/Quinoprotein amine dehydrogenase"/>
    <property type="match status" value="1"/>
</dbReference>
<comment type="caution">
    <text evidence="4">The sequence shown here is derived from an EMBL/GenBank/DDBJ whole genome shotgun (WGS) entry which is preliminary data.</text>
</comment>
<dbReference type="InterPro" id="IPR015943">
    <property type="entry name" value="WD40/YVTN_repeat-like_dom_sf"/>
</dbReference>
<sequence length="339" mass="39911">MEEIDITLECNKLTKYKNLINKSGDLICPECKTHSIYVEETLYETINRERMIRKEIEFDFDMSMSNVIVENIENVISQIDLIFEEYISKIEINSSNLLNMVHSNDLIDIRLPRFLTRRQRCESLALETNNLTAKICIEKINDIRIEIIEKIRKKENQLFELSKNFEFEKFSKEKFIKKIETIDYLFGKIDFEEDLKKKQHIQRRNFEKKINEELNDIITNSFLFIENMENHVECLVFKNLMINISNYSSQQRIIENQKFGCQEILTGHLDSVLCVKKVNENTVVSGGRDNGIMILNIDNPEYTQTFYGHTDSVNCLQIIDEKTLASGSSDKTIRIWNIS</sequence>
<dbReference type="PANTHER" id="PTHR22847">
    <property type="entry name" value="WD40 REPEAT PROTEIN"/>
    <property type="match status" value="1"/>
</dbReference>
<feature type="repeat" description="WD" evidence="3">
    <location>
        <begin position="306"/>
        <end position="339"/>
    </location>
</feature>
<dbReference type="SMART" id="SM00320">
    <property type="entry name" value="WD40"/>
    <property type="match status" value="2"/>
</dbReference>
<evidence type="ECO:0000313" key="5">
    <source>
        <dbReference type="Proteomes" id="UP000276133"/>
    </source>
</evidence>
<dbReference type="SUPFAM" id="SSF50978">
    <property type="entry name" value="WD40 repeat-like"/>
    <property type="match status" value="1"/>
</dbReference>